<gene>
    <name evidence="1" type="ORF">H9981_11405</name>
</gene>
<reference evidence="1" key="2">
    <citation type="submission" date="2021-04" db="EMBL/GenBank/DDBJ databases">
        <authorList>
            <person name="Gilroy R."/>
        </authorList>
    </citation>
    <scope>NUCLEOTIDE SEQUENCE</scope>
    <source>
        <strain evidence="1">ChiSjej5B23-15282</strain>
    </source>
</reference>
<protein>
    <submittedName>
        <fullName evidence="1">Uncharacterized protein</fullName>
    </submittedName>
</protein>
<reference evidence="1" key="1">
    <citation type="journal article" date="2021" name="PeerJ">
        <title>Extensive microbial diversity within the chicken gut microbiome revealed by metagenomics and culture.</title>
        <authorList>
            <person name="Gilroy R."/>
            <person name="Ravi A."/>
            <person name="Getino M."/>
            <person name="Pursley I."/>
            <person name="Horton D.L."/>
            <person name="Alikhan N.F."/>
            <person name="Baker D."/>
            <person name="Gharbi K."/>
            <person name="Hall N."/>
            <person name="Watson M."/>
            <person name="Adriaenssens E.M."/>
            <person name="Foster-Nyarko E."/>
            <person name="Jarju S."/>
            <person name="Secka A."/>
            <person name="Antonio M."/>
            <person name="Oren A."/>
            <person name="Chaudhuri R.R."/>
            <person name="La Ragione R."/>
            <person name="Hildebrand F."/>
            <person name="Pallen M.J."/>
        </authorList>
    </citation>
    <scope>NUCLEOTIDE SEQUENCE</scope>
    <source>
        <strain evidence="1">ChiSjej5B23-15282</strain>
    </source>
</reference>
<evidence type="ECO:0000313" key="2">
    <source>
        <dbReference type="Proteomes" id="UP000824243"/>
    </source>
</evidence>
<sequence>MGEISGSSTVYSYGNEGGIMLMASNDYGPGTVTGGSGDDSGGDYGMPARIFWSIAYDGESSYSGGITASNFYLDPITVYDTQGHPQVIYGPFYGHTPQKLYEMALNTNNLDEVFRDWNSKYPDSVTKFISYLEDVLPQCVSTGVATG</sequence>
<dbReference type="AlphaFoldDB" id="A0A9D1VZF7"/>
<name>A0A9D1VZF7_9FIRM</name>
<organism evidence="1 2">
    <name type="scientific">Candidatus Mediterraneibacter caccavium</name>
    <dbReference type="NCBI Taxonomy" id="2838661"/>
    <lineage>
        <taxon>Bacteria</taxon>
        <taxon>Bacillati</taxon>
        <taxon>Bacillota</taxon>
        <taxon>Clostridia</taxon>
        <taxon>Lachnospirales</taxon>
        <taxon>Lachnospiraceae</taxon>
        <taxon>Mediterraneibacter</taxon>
    </lineage>
</organism>
<accession>A0A9D1VZF7</accession>
<dbReference type="EMBL" id="DXFA01000186">
    <property type="protein sequence ID" value="HIX49594.1"/>
    <property type="molecule type" value="Genomic_DNA"/>
</dbReference>
<proteinExistence type="predicted"/>
<comment type="caution">
    <text evidence="1">The sequence shown here is derived from an EMBL/GenBank/DDBJ whole genome shotgun (WGS) entry which is preliminary data.</text>
</comment>
<dbReference type="Proteomes" id="UP000824243">
    <property type="component" value="Unassembled WGS sequence"/>
</dbReference>
<evidence type="ECO:0000313" key="1">
    <source>
        <dbReference type="EMBL" id="HIX49594.1"/>
    </source>
</evidence>